<dbReference type="EMBL" id="VHSG01000013">
    <property type="protein sequence ID" value="TQV78278.1"/>
    <property type="molecule type" value="Genomic_DNA"/>
</dbReference>
<protein>
    <recommendedName>
        <fullName evidence="3">Transposase</fullName>
    </recommendedName>
</protein>
<accession>A0A545TM76</accession>
<dbReference type="AlphaFoldDB" id="A0A545TM76"/>
<reference evidence="1 2" key="1">
    <citation type="submission" date="2019-06" db="EMBL/GenBank/DDBJ databases">
        <title>Whole genome sequence for Cellvibrionaceae sp. R142.</title>
        <authorList>
            <person name="Wang G."/>
        </authorList>
    </citation>
    <scope>NUCLEOTIDE SEQUENCE [LARGE SCALE GENOMIC DNA]</scope>
    <source>
        <strain evidence="1 2">R142</strain>
    </source>
</reference>
<evidence type="ECO:0000313" key="2">
    <source>
        <dbReference type="Proteomes" id="UP000319732"/>
    </source>
</evidence>
<evidence type="ECO:0008006" key="3">
    <source>
        <dbReference type="Google" id="ProtNLM"/>
    </source>
</evidence>
<keyword evidence="2" id="KW-1185">Reference proteome</keyword>
<proteinExistence type="predicted"/>
<dbReference type="Proteomes" id="UP000319732">
    <property type="component" value="Unassembled WGS sequence"/>
</dbReference>
<sequence length="96" mass="10907">MGGASSRQFDSKREKSWLVPHEEYLRLGEDRSGRAYAYRELFQSALAEEDLHMVRKATHYNHPVGDDGFCQAIEEKYGITLGNMSIGRPKKGMDGK</sequence>
<comment type="caution">
    <text evidence="1">The sequence shown here is derived from an EMBL/GenBank/DDBJ whole genome shotgun (WGS) entry which is preliminary data.</text>
</comment>
<name>A0A545TM76_9GAMM</name>
<organism evidence="1 2">
    <name type="scientific">Exilibacterium tricleocarpae</name>
    <dbReference type="NCBI Taxonomy" id="2591008"/>
    <lineage>
        <taxon>Bacteria</taxon>
        <taxon>Pseudomonadati</taxon>
        <taxon>Pseudomonadota</taxon>
        <taxon>Gammaproteobacteria</taxon>
        <taxon>Cellvibrionales</taxon>
        <taxon>Cellvibrionaceae</taxon>
        <taxon>Exilibacterium</taxon>
    </lineage>
</organism>
<evidence type="ECO:0000313" key="1">
    <source>
        <dbReference type="EMBL" id="TQV78278.1"/>
    </source>
</evidence>
<gene>
    <name evidence="1" type="ORF">FKG94_14540</name>
</gene>